<name>A0AC60P7N0_IXOPE</name>
<accession>A0AC60P7N0</accession>
<evidence type="ECO:0000313" key="2">
    <source>
        <dbReference type="Proteomes" id="UP000805193"/>
    </source>
</evidence>
<dbReference type="EMBL" id="JABSTQ010011071">
    <property type="protein sequence ID" value="KAG0415420.1"/>
    <property type="molecule type" value="Genomic_DNA"/>
</dbReference>
<proteinExistence type="predicted"/>
<comment type="caution">
    <text evidence="1">The sequence shown here is derived from an EMBL/GenBank/DDBJ whole genome shotgun (WGS) entry which is preliminary data.</text>
</comment>
<keyword evidence="2" id="KW-1185">Reference proteome</keyword>
<organism evidence="1 2">
    <name type="scientific">Ixodes persulcatus</name>
    <name type="common">Taiga tick</name>
    <dbReference type="NCBI Taxonomy" id="34615"/>
    <lineage>
        <taxon>Eukaryota</taxon>
        <taxon>Metazoa</taxon>
        <taxon>Ecdysozoa</taxon>
        <taxon>Arthropoda</taxon>
        <taxon>Chelicerata</taxon>
        <taxon>Arachnida</taxon>
        <taxon>Acari</taxon>
        <taxon>Parasitiformes</taxon>
        <taxon>Ixodida</taxon>
        <taxon>Ixodoidea</taxon>
        <taxon>Ixodidae</taxon>
        <taxon>Ixodinae</taxon>
        <taxon>Ixodes</taxon>
    </lineage>
</organism>
<reference evidence="1 2" key="1">
    <citation type="journal article" date="2020" name="Cell">
        <title>Large-Scale Comparative Analyses of Tick Genomes Elucidate Their Genetic Diversity and Vector Capacities.</title>
        <authorList>
            <consortium name="Tick Genome and Microbiome Consortium (TIGMIC)"/>
            <person name="Jia N."/>
            <person name="Wang J."/>
            <person name="Shi W."/>
            <person name="Du L."/>
            <person name="Sun Y."/>
            <person name="Zhan W."/>
            <person name="Jiang J.F."/>
            <person name="Wang Q."/>
            <person name="Zhang B."/>
            <person name="Ji P."/>
            <person name="Bell-Sakyi L."/>
            <person name="Cui X.M."/>
            <person name="Yuan T.T."/>
            <person name="Jiang B.G."/>
            <person name="Yang W.F."/>
            <person name="Lam T.T."/>
            <person name="Chang Q.C."/>
            <person name="Ding S.J."/>
            <person name="Wang X.J."/>
            <person name="Zhu J.G."/>
            <person name="Ruan X.D."/>
            <person name="Zhao L."/>
            <person name="Wei J.T."/>
            <person name="Ye R.Z."/>
            <person name="Que T.C."/>
            <person name="Du C.H."/>
            <person name="Zhou Y.H."/>
            <person name="Cheng J.X."/>
            <person name="Dai P.F."/>
            <person name="Guo W.B."/>
            <person name="Han X.H."/>
            <person name="Huang E.J."/>
            <person name="Li L.F."/>
            <person name="Wei W."/>
            <person name="Gao Y.C."/>
            <person name="Liu J.Z."/>
            <person name="Shao H.Z."/>
            <person name="Wang X."/>
            <person name="Wang C.C."/>
            <person name="Yang T.C."/>
            <person name="Huo Q.B."/>
            <person name="Li W."/>
            <person name="Chen H.Y."/>
            <person name="Chen S.E."/>
            <person name="Zhou L.G."/>
            <person name="Ni X.B."/>
            <person name="Tian J.H."/>
            <person name="Sheng Y."/>
            <person name="Liu T."/>
            <person name="Pan Y.S."/>
            <person name="Xia L.Y."/>
            <person name="Li J."/>
            <person name="Zhao F."/>
            <person name="Cao W.C."/>
        </authorList>
    </citation>
    <scope>NUCLEOTIDE SEQUENCE [LARGE SCALE GENOMIC DNA]</scope>
    <source>
        <strain evidence="1">Iper-2018</strain>
    </source>
</reference>
<dbReference type="Proteomes" id="UP000805193">
    <property type="component" value="Unassembled WGS sequence"/>
</dbReference>
<sequence>MALLTTSVPAQLPRWQFGPNHGLRARRRCRVGQGRRGNTYTLRDKACLLHPERSSQVDPRSTTYLPSVSSSTARLAVFHNVLDAFARAASNEHGQQRARRAPHKEPPSGCPKRSDFLRIPGAADVTSPTPTRDSSEDSGDPLSPALLWSNTARAAPTRSPARVHTHARVYTGQGAASPTAFQQSLYSGSSSGSYLAKGREKDEIDKRRRWTKMIRAANKKTWLRCARPASPRSPRVFARQLGRARSAHEAPELAFSRGLPFLLPPSRNKQTQSHDTRIHGEGRCERSLQDGECSGTLRSAAKAGASVSE</sequence>
<evidence type="ECO:0000313" key="1">
    <source>
        <dbReference type="EMBL" id="KAG0415420.1"/>
    </source>
</evidence>
<gene>
    <name evidence="1" type="ORF">HPB47_007396</name>
</gene>
<protein>
    <submittedName>
        <fullName evidence="1">Uncharacterized protein</fullName>
    </submittedName>
</protein>